<feature type="domain" description="Globin-sensor" evidence="8">
    <location>
        <begin position="808"/>
        <end position="988"/>
    </location>
</feature>
<dbReference type="EC" id="3.1.3.46" evidence="2"/>
<evidence type="ECO:0000259" key="7">
    <source>
        <dbReference type="Pfam" id="PF01591"/>
    </source>
</evidence>
<dbReference type="GO" id="GO:0005524">
    <property type="term" value="F:ATP binding"/>
    <property type="evidence" value="ECO:0007669"/>
    <property type="project" value="UniProtKB-KW"/>
</dbReference>
<evidence type="ECO:0000256" key="5">
    <source>
        <dbReference type="ARBA" id="ARBA00022840"/>
    </source>
</evidence>
<evidence type="ECO:0000313" key="9">
    <source>
        <dbReference type="EMBL" id="KAJ1722825.1"/>
    </source>
</evidence>
<dbReference type="FunFam" id="3.40.50.1240:FF:000005">
    <property type="entry name" value="GpmB, Fructose-2,6-bisphosphatase"/>
    <property type="match status" value="1"/>
</dbReference>
<evidence type="ECO:0000256" key="3">
    <source>
        <dbReference type="ARBA" id="ARBA00022741"/>
    </source>
</evidence>
<dbReference type="InterPro" id="IPR013079">
    <property type="entry name" value="6Phosfructo_kin"/>
</dbReference>
<evidence type="ECO:0000256" key="6">
    <source>
        <dbReference type="SAM" id="MobiDB-lite"/>
    </source>
</evidence>
<feature type="domain" description="6-phosphofructo-2-kinase" evidence="7">
    <location>
        <begin position="6"/>
        <end position="175"/>
    </location>
</feature>
<dbReference type="SUPFAM" id="SSF46458">
    <property type="entry name" value="Globin-like"/>
    <property type="match status" value="1"/>
</dbReference>
<dbReference type="Gene3D" id="3.40.50.1240">
    <property type="entry name" value="Phosphoglycerate mutase-like"/>
    <property type="match status" value="1"/>
</dbReference>
<feature type="compositionally biased region" description="Polar residues" evidence="6">
    <location>
        <begin position="700"/>
        <end position="712"/>
    </location>
</feature>
<evidence type="ECO:0000256" key="2">
    <source>
        <dbReference type="ARBA" id="ARBA00013067"/>
    </source>
</evidence>
<sequence>MLAGGTRIAVVMVGLPARGKTYISYKVSRYLAWMGVNCRVFNVGEYRRKLVGAQLDHSFFDPDNKVAIDQRLKCAVMALGDMFRWFEDVHNGVAIYDATNSTRARRKMIHDECLKHGVEVMFCESWCDDNDLIDMNIREVKRTSPDYKGVQDIQRVMDDFHSRIDHYSEVYEPLGGDGTRPLAKGSYTLPPTKPTLDEYDEKTVSYVRKINVGAKMVINRITSYLESRIIYFMMNIHIATRSVFFSRHGESMYNLDQRLGGDPSLSPNGWKYAEALPGLVSKLLGDQPLTIWTSTLKRTAETAGGLPYKKMQWKALDELDAGLCDGLTYEDVEERYPEEYAMRDENKFEFRYRGGESYRDVVLRLEPVIMELERQQNIMIISHQAVLRCIYAYFLDIGPEELPYLKIPLHTVMKLTWTAYGCDIQMYKIDIDAVDTHRAKPKAAKRGGTIKGTSGTGAHSEAPSRPLSSKTSANGLNAARNAGFAPAKPQGATTVKPETLVKSAFSTAEAPAQTNGDTSTNTAAAKVPLPTPPPAQPESVAAQSQPVDASAVRSAFQAHPQKPSEIQGVPSKLSVTGGHDHSTCENGAHGAHGAHVWPSQISPGITRENSPVPASSMTVALGDHAHGTHHSFPGRSDPRQGSPVYLSAGDFASSFEMHRLQSGDGDTSAQVDASGLAAMAKSLSLDSGAAAAGASTADSVPSSRQSASTTGHRQPLLAKQKIDELHVAGHGNVDIVETTPTITLRYSSDLPPDVKKQTVAMKNELVGIEDDDDSASDRSSTLSHSAFFQLMPEMQHIDHDRLYTDLQYRYDYVSQFIGFTEKDQELIKKSASVVGGLVPTIVDAVYDRLANFDITWGHFAQDQEGLKIKDDKSRDVSHVTMGSEVITFRKTMLTKYLKKLVTAEWNLSYLKYLDWVGHIHTTTPLKKSTINVEYIHCNALFGYVAAVVVGALQKSTEWEDDVRDDIVNAYNKFFWLQNDLFAKYYVKDRVLSDKEKEAVAKEELLKENEIRRELRSESLVNAAVGVAAGVALGVVGSKYLR</sequence>
<dbReference type="SUPFAM" id="SSF52540">
    <property type="entry name" value="P-loop containing nucleoside triphosphate hydrolases"/>
    <property type="match status" value="1"/>
</dbReference>
<dbReference type="GO" id="GO:0006000">
    <property type="term" value="P:fructose metabolic process"/>
    <property type="evidence" value="ECO:0007669"/>
    <property type="project" value="InterPro"/>
</dbReference>
<dbReference type="GO" id="GO:0004331">
    <property type="term" value="F:fructose-2,6-bisphosphate 2-phosphatase activity"/>
    <property type="evidence" value="ECO:0007669"/>
    <property type="project" value="UniProtKB-EC"/>
</dbReference>
<accession>A0A9W7Y192</accession>
<evidence type="ECO:0000313" key="10">
    <source>
        <dbReference type="Proteomes" id="UP001149813"/>
    </source>
</evidence>
<dbReference type="PRINTS" id="PR00991">
    <property type="entry name" value="6PFRUCTKNASE"/>
</dbReference>
<gene>
    <name evidence="9" type="primary">FBP26</name>
    <name evidence="9" type="ORF">LPJ53_002794</name>
</gene>
<dbReference type="GO" id="GO:0005829">
    <property type="term" value="C:cytosol"/>
    <property type="evidence" value="ECO:0007669"/>
    <property type="project" value="TreeGrafter"/>
</dbReference>
<dbReference type="InterPro" id="IPR044398">
    <property type="entry name" value="Globin-sensor_dom"/>
</dbReference>
<dbReference type="PANTHER" id="PTHR10606">
    <property type="entry name" value="6-PHOSPHOFRUCTO-2-KINASE/FRUCTOSE-2,6-BISPHOSPHATASE"/>
    <property type="match status" value="1"/>
</dbReference>
<dbReference type="EMBL" id="JANBOJ010000093">
    <property type="protein sequence ID" value="KAJ1722825.1"/>
    <property type="molecule type" value="Genomic_DNA"/>
</dbReference>
<keyword evidence="3" id="KW-0547">Nucleotide-binding</keyword>
<keyword evidence="4" id="KW-0378">Hydrolase</keyword>
<dbReference type="InterPro" id="IPR009050">
    <property type="entry name" value="Globin-like_sf"/>
</dbReference>
<feature type="region of interest" description="Disordered" evidence="6">
    <location>
        <begin position="440"/>
        <end position="474"/>
    </location>
</feature>
<dbReference type="InterPro" id="IPR029033">
    <property type="entry name" value="His_PPase_superfam"/>
</dbReference>
<feature type="domain" description="6-phosphofructo-2-kinase" evidence="7">
    <location>
        <begin position="196"/>
        <end position="238"/>
    </location>
</feature>
<dbReference type="GO" id="GO:0020037">
    <property type="term" value="F:heme binding"/>
    <property type="evidence" value="ECO:0007669"/>
    <property type="project" value="InterPro"/>
</dbReference>
<dbReference type="Pfam" id="PF11563">
    <property type="entry name" value="Protoglobin"/>
    <property type="match status" value="1"/>
</dbReference>
<dbReference type="InterPro" id="IPR027417">
    <property type="entry name" value="P-loop_NTPase"/>
</dbReference>
<evidence type="ECO:0000256" key="1">
    <source>
        <dbReference type="ARBA" id="ARBA00008408"/>
    </source>
</evidence>
<dbReference type="FunFam" id="3.40.50.300:FF:000644">
    <property type="entry name" value="GpmB, Fructose-2,6-bisphosphatase"/>
    <property type="match status" value="1"/>
</dbReference>
<feature type="region of interest" description="Disordered" evidence="6">
    <location>
        <begin position="694"/>
        <end position="717"/>
    </location>
</feature>
<feature type="compositionally biased region" description="Polar residues" evidence="6">
    <location>
        <begin position="512"/>
        <end position="523"/>
    </location>
</feature>
<dbReference type="InterPro" id="IPR013078">
    <property type="entry name" value="His_Pase_superF_clade-1"/>
</dbReference>
<dbReference type="Pfam" id="PF00300">
    <property type="entry name" value="His_Phos_1"/>
    <property type="match status" value="1"/>
</dbReference>
<comment type="caution">
    <text evidence="9">The sequence shown here is derived from an EMBL/GenBank/DDBJ whole genome shotgun (WGS) entry which is preliminary data.</text>
</comment>
<dbReference type="InterPro" id="IPR003094">
    <property type="entry name" value="6Pfruct_kin"/>
</dbReference>
<dbReference type="GO" id="GO:0006003">
    <property type="term" value="P:fructose 2,6-bisphosphate metabolic process"/>
    <property type="evidence" value="ECO:0007669"/>
    <property type="project" value="InterPro"/>
</dbReference>
<feature type="region of interest" description="Disordered" evidence="6">
    <location>
        <begin position="508"/>
        <end position="646"/>
    </location>
</feature>
<dbReference type="GO" id="GO:0019825">
    <property type="term" value="F:oxygen binding"/>
    <property type="evidence" value="ECO:0007669"/>
    <property type="project" value="InterPro"/>
</dbReference>
<dbReference type="CDD" id="cd07067">
    <property type="entry name" value="HP_PGM_like"/>
    <property type="match status" value="1"/>
</dbReference>
<dbReference type="Proteomes" id="UP001149813">
    <property type="component" value="Unassembled WGS sequence"/>
</dbReference>
<dbReference type="Gene3D" id="1.10.490.10">
    <property type="entry name" value="Globins"/>
    <property type="match status" value="1"/>
</dbReference>
<name>A0A9W7Y192_9FUNG</name>
<dbReference type="Gene3D" id="3.40.50.300">
    <property type="entry name" value="P-loop containing nucleotide triphosphate hydrolases"/>
    <property type="match status" value="1"/>
</dbReference>
<protein>
    <recommendedName>
        <fullName evidence="2">fructose-2,6-bisphosphate 2-phosphatase</fullName>
        <ecNumber evidence="2">3.1.3.46</ecNumber>
    </recommendedName>
</protein>
<dbReference type="OrthoDB" id="267323at2759"/>
<dbReference type="AlphaFoldDB" id="A0A9W7Y192"/>
<dbReference type="PANTHER" id="PTHR10606:SF44">
    <property type="entry name" value="6-PHOSPHOFRUCTO 2-KINASE_FRUCTOSE 2,6-BISPHOSPHATASE LONG FORM"/>
    <property type="match status" value="1"/>
</dbReference>
<keyword evidence="5" id="KW-0067">ATP-binding</keyword>
<dbReference type="Pfam" id="PF01591">
    <property type="entry name" value="6PF2K"/>
    <property type="match status" value="2"/>
</dbReference>
<evidence type="ECO:0000256" key="4">
    <source>
        <dbReference type="ARBA" id="ARBA00022801"/>
    </source>
</evidence>
<comment type="similarity">
    <text evidence="1">In the C-terminal section; belongs to the phosphoglycerate mutase family.</text>
</comment>
<dbReference type="GO" id="GO:0003873">
    <property type="term" value="F:6-phosphofructo-2-kinase activity"/>
    <property type="evidence" value="ECO:0007669"/>
    <property type="project" value="InterPro"/>
</dbReference>
<keyword evidence="10" id="KW-1185">Reference proteome</keyword>
<feature type="compositionally biased region" description="Polar residues" evidence="6">
    <location>
        <begin position="599"/>
        <end position="618"/>
    </location>
</feature>
<dbReference type="SMART" id="SM00855">
    <property type="entry name" value="PGAM"/>
    <property type="match status" value="1"/>
</dbReference>
<dbReference type="SUPFAM" id="SSF53254">
    <property type="entry name" value="Phosphoglycerate mutase-like"/>
    <property type="match status" value="1"/>
</dbReference>
<evidence type="ECO:0000259" key="8">
    <source>
        <dbReference type="Pfam" id="PF11563"/>
    </source>
</evidence>
<proteinExistence type="inferred from homology"/>
<organism evidence="9 10">
    <name type="scientific">Coemansia erecta</name>
    <dbReference type="NCBI Taxonomy" id="147472"/>
    <lineage>
        <taxon>Eukaryota</taxon>
        <taxon>Fungi</taxon>
        <taxon>Fungi incertae sedis</taxon>
        <taxon>Zoopagomycota</taxon>
        <taxon>Kickxellomycotina</taxon>
        <taxon>Kickxellomycetes</taxon>
        <taxon>Kickxellales</taxon>
        <taxon>Kickxellaceae</taxon>
        <taxon>Coemansia</taxon>
    </lineage>
</organism>
<dbReference type="InterPro" id="IPR012292">
    <property type="entry name" value="Globin/Proto"/>
</dbReference>
<reference evidence="9" key="1">
    <citation type="submission" date="2022-07" db="EMBL/GenBank/DDBJ databases">
        <title>Phylogenomic reconstructions and comparative analyses of Kickxellomycotina fungi.</title>
        <authorList>
            <person name="Reynolds N.K."/>
            <person name="Stajich J.E."/>
            <person name="Barry K."/>
            <person name="Grigoriev I.V."/>
            <person name="Crous P."/>
            <person name="Smith M.E."/>
        </authorList>
    </citation>
    <scope>NUCLEOTIDE SEQUENCE</scope>
    <source>
        <strain evidence="9">NBRC 32514</strain>
    </source>
</reference>